<dbReference type="PANTHER" id="PTHR19836:SF19">
    <property type="entry name" value="SMALL RIBOSOMAL SUBUNIT PROTEIN US14M"/>
    <property type="match status" value="1"/>
</dbReference>
<evidence type="ECO:0000256" key="1">
    <source>
        <dbReference type="ARBA" id="ARBA00009083"/>
    </source>
</evidence>
<dbReference type="PROSITE" id="PS00527">
    <property type="entry name" value="RIBOSOMAL_S14"/>
    <property type="match status" value="1"/>
</dbReference>
<dbReference type="InterPro" id="IPR018271">
    <property type="entry name" value="Ribosomal_uS14_CS"/>
</dbReference>
<keyword evidence="5" id="KW-1185">Reference proteome</keyword>
<keyword evidence="3" id="KW-0687">Ribonucleoprotein</keyword>
<gene>
    <name evidence="4" type="primary">MRP2</name>
    <name evidence="4" type="ORF">Q9L58_005963</name>
</gene>
<dbReference type="PANTHER" id="PTHR19836">
    <property type="entry name" value="30S RIBOSOMAL PROTEIN S14"/>
    <property type="match status" value="1"/>
</dbReference>
<evidence type="ECO:0000256" key="3">
    <source>
        <dbReference type="ARBA" id="ARBA00023274"/>
    </source>
</evidence>
<evidence type="ECO:0000313" key="4">
    <source>
        <dbReference type="EMBL" id="KAL0635141.1"/>
    </source>
</evidence>
<name>A0ABR3GHV3_9PEZI</name>
<dbReference type="InterPro" id="IPR001209">
    <property type="entry name" value="Ribosomal_uS14"/>
</dbReference>
<organism evidence="4 5">
    <name type="scientific">Discina gigas</name>
    <dbReference type="NCBI Taxonomy" id="1032678"/>
    <lineage>
        <taxon>Eukaryota</taxon>
        <taxon>Fungi</taxon>
        <taxon>Dikarya</taxon>
        <taxon>Ascomycota</taxon>
        <taxon>Pezizomycotina</taxon>
        <taxon>Pezizomycetes</taxon>
        <taxon>Pezizales</taxon>
        <taxon>Discinaceae</taxon>
        <taxon>Discina</taxon>
    </lineage>
</organism>
<accession>A0ABR3GHV3</accession>
<keyword evidence="2 4" id="KW-0689">Ribosomal protein</keyword>
<dbReference type="Gene3D" id="1.10.287.1480">
    <property type="match status" value="1"/>
</dbReference>
<evidence type="ECO:0000256" key="2">
    <source>
        <dbReference type="ARBA" id="ARBA00022980"/>
    </source>
</evidence>
<dbReference type="GO" id="GO:0005840">
    <property type="term" value="C:ribosome"/>
    <property type="evidence" value="ECO:0007669"/>
    <property type="project" value="UniProtKB-KW"/>
</dbReference>
<sequence>MFPTLSLLSAYAGRRLPLGCFVNARILRDHAKREAFAAAEQTRQALRYIAQNTQLSLRMRTKAMIDLAHMDPNTRPMKIKNRCIMGGKGRGVLRAFRVSRFQFRLNARAGNLPGVKKAIW</sequence>
<proteinExistence type="inferred from homology"/>
<reference evidence="4 5" key="1">
    <citation type="submission" date="2024-02" db="EMBL/GenBank/DDBJ databases">
        <title>Discinaceae phylogenomics.</title>
        <authorList>
            <person name="Dirks A.C."/>
            <person name="James T.Y."/>
        </authorList>
    </citation>
    <scope>NUCLEOTIDE SEQUENCE [LARGE SCALE GENOMIC DNA]</scope>
    <source>
        <strain evidence="4 5">ACD0624</strain>
    </source>
</reference>
<dbReference type="Pfam" id="PF00253">
    <property type="entry name" value="Ribosomal_S14"/>
    <property type="match status" value="1"/>
</dbReference>
<evidence type="ECO:0000313" key="5">
    <source>
        <dbReference type="Proteomes" id="UP001447188"/>
    </source>
</evidence>
<dbReference type="Proteomes" id="UP001447188">
    <property type="component" value="Unassembled WGS sequence"/>
</dbReference>
<protein>
    <submittedName>
        <fullName evidence="4">40S ribosomal protein mrp2, mitochondrial</fullName>
    </submittedName>
</protein>
<comment type="similarity">
    <text evidence="1">Belongs to the universal ribosomal protein uS14 family.</text>
</comment>
<comment type="caution">
    <text evidence="4">The sequence shown here is derived from an EMBL/GenBank/DDBJ whole genome shotgun (WGS) entry which is preliminary data.</text>
</comment>
<dbReference type="SUPFAM" id="SSF57716">
    <property type="entry name" value="Glucocorticoid receptor-like (DNA-binding domain)"/>
    <property type="match status" value="1"/>
</dbReference>
<dbReference type="EMBL" id="JBBBZM010000077">
    <property type="protein sequence ID" value="KAL0635141.1"/>
    <property type="molecule type" value="Genomic_DNA"/>
</dbReference>